<proteinExistence type="predicted"/>
<gene>
    <name evidence="2" type="ORF">GLAREA_05949</name>
</gene>
<organism evidence="2 3">
    <name type="scientific">Glarea lozoyensis (strain ATCC 20868 / MF5171)</name>
    <dbReference type="NCBI Taxonomy" id="1116229"/>
    <lineage>
        <taxon>Eukaryota</taxon>
        <taxon>Fungi</taxon>
        <taxon>Dikarya</taxon>
        <taxon>Ascomycota</taxon>
        <taxon>Pezizomycotina</taxon>
        <taxon>Leotiomycetes</taxon>
        <taxon>Helotiales</taxon>
        <taxon>Helotiaceae</taxon>
        <taxon>Glarea</taxon>
    </lineage>
</organism>
<evidence type="ECO:0000313" key="2">
    <source>
        <dbReference type="EMBL" id="EPE32937.1"/>
    </source>
</evidence>
<dbReference type="Proteomes" id="UP000016922">
    <property type="component" value="Unassembled WGS sequence"/>
</dbReference>
<dbReference type="Pfam" id="PF26639">
    <property type="entry name" value="Het-6_barrel"/>
    <property type="match status" value="1"/>
</dbReference>
<dbReference type="InterPro" id="IPR052895">
    <property type="entry name" value="HetReg/Transcr_Mod"/>
</dbReference>
<sequence>MPSETQGMPRQYGLQMSITAERLGSLLQHLAFSDPAGHVAHGILVEKENKTLANDLGTEKDHTQRTVDYSYSALSENERTRLLVLEPGEVGEKLKCNLKPTRYLQGCEYEALSYAWGEPSRKHKIECSGKNMYITSDLEAALQQLRLVDEPRVLWIDAICINQDDVHERSSQVRIMQDIYAKAKQVIVWLGPEKESDNRAFASLENLRSQLDGQDNSWFLVRLGWWRASGGKIFSGGAHRYMLSDVEYEHMTTLLRRDWFRRTWVIQEVASSQSAVVLCGRQSIPWEILADVYMRLGDHFLPVCQMGGKSAHHSLENITAIERLRRSNSGPLSMSLFHILLATSFSRCRDQRDKTFAVVGLAKDWVEKGMFIPDYSTKQEDVLKTFIDFAVIDSNHHKSLRTLSCPSGPDGASKLPSWVPDWRTIGNAHPFTRYSDRTKFCASGGMRPEAWHSDNKTVLHVTGMHIDTISKLGSDPTFTKAVAVFEITTAKIVGIVRSFSWLQECRDMSRDTNGGLSAKRFDELWRTLTCGLTVDGFPVRERYSDYFSKYMDFMLKAPELFAGYLTYAETSPDEIRGLNEASASFETHAHIEASLDKWSSKRRFSVTYAGRLACVPLGSRRGDIICILFGGEVPYVLRPTGDGFFAIVGECYVDDLMHGEGLSLDAASREFRLR</sequence>
<protein>
    <recommendedName>
        <fullName evidence="1">Heterokaryon incompatibility domain-containing protein</fullName>
    </recommendedName>
</protein>
<dbReference type="GeneID" id="19465003"/>
<dbReference type="OrthoDB" id="2157530at2759"/>
<dbReference type="InterPro" id="IPR010730">
    <property type="entry name" value="HET"/>
</dbReference>
<dbReference type="KEGG" id="glz:GLAREA_05949"/>
<dbReference type="Pfam" id="PF06985">
    <property type="entry name" value="HET"/>
    <property type="match status" value="1"/>
</dbReference>
<evidence type="ECO:0000259" key="1">
    <source>
        <dbReference type="Pfam" id="PF06985"/>
    </source>
</evidence>
<reference evidence="2 3" key="1">
    <citation type="journal article" date="2013" name="BMC Genomics">
        <title>Genomics-driven discovery of the pneumocandin biosynthetic gene cluster in the fungus Glarea lozoyensis.</title>
        <authorList>
            <person name="Chen L."/>
            <person name="Yue Q."/>
            <person name="Zhang X."/>
            <person name="Xiang M."/>
            <person name="Wang C."/>
            <person name="Li S."/>
            <person name="Che Y."/>
            <person name="Ortiz-Lopez F.J."/>
            <person name="Bills G.F."/>
            <person name="Liu X."/>
            <person name="An Z."/>
        </authorList>
    </citation>
    <scope>NUCLEOTIDE SEQUENCE [LARGE SCALE GENOMIC DNA]</scope>
    <source>
        <strain evidence="3">ATCC 20868 / MF5171</strain>
    </source>
</reference>
<dbReference type="OMA" id="FETHAHI"/>
<feature type="domain" description="Heterokaryon incompatibility" evidence="1">
    <location>
        <begin position="109"/>
        <end position="268"/>
    </location>
</feature>
<dbReference type="EMBL" id="KE145358">
    <property type="protein sequence ID" value="EPE32937.1"/>
    <property type="molecule type" value="Genomic_DNA"/>
</dbReference>
<dbReference type="RefSeq" id="XP_008079554.1">
    <property type="nucleotide sequence ID" value="XM_008081363.1"/>
</dbReference>
<dbReference type="PANTHER" id="PTHR24148">
    <property type="entry name" value="ANKYRIN REPEAT DOMAIN-CONTAINING PROTEIN 39 HOMOLOG-RELATED"/>
    <property type="match status" value="1"/>
</dbReference>
<dbReference type="AlphaFoldDB" id="S3D365"/>
<dbReference type="HOGENOM" id="CLU_004184_7_2_1"/>
<accession>S3D365</accession>
<evidence type="ECO:0000313" key="3">
    <source>
        <dbReference type="Proteomes" id="UP000016922"/>
    </source>
</evidence>
<keyword evidence="3" id="KW-1185">Reference proteome</keyword>
<dbReference type="PANTHER" id="PTHR24148:SF64">
    <property type="entry name" value="HETEROKARYON INCOMPATIBILITY DOMAIN-CONTAINING PROTEIN"/>
    <property type="match status" value="1"/>
</dbReference>
<dbReference type="eggNOG" id="ENOG502S2V9">
    <property type="taxonomic scope" value="Eukaryota"/>
</dbReference>
<name>S3D365_GLAL2</name>